<reference evidence="1" key="1">
    <citation type="journal article" date="2022" name="Int. J. Mol. Sci.">
        <title>Draft Genome of Tanacetum Coccineum: Genomic Comparison of Closely Related Tanacetum-Family Plants.</title>
        <authorList>
            <person name="Yamashiro T."/>
            <person name="Shiraishi A."/>
            <person name="Nakayama K."/>
            <person name="Satake H."/>
        </authorList>
    </citation>
    <scope>NUCLEOTIDE SEQUENCE</scope>
</reference>
<evidence type="ECO:0000313" key="2">
    <source>
        <dbReference type="Proteomes" id="UP001151760"/>
    </source>
</evidence>
<dbReference type="EMBL" id="BQNB010018142">
    <property type="protein sequence ID" value="GJT71128.1"/>
    <property type="molecule type" value="Genomic_DNA"/>
</dbReference>
<sequence length="155" mass="17653">MARETLPPRHSLSQESRRRLKIQMEQQEALVKSQQPPIDQDLIMKRIMFLSYNTNLTTVNNALSIFYVVSTTLETQGYCTATKAEADIYKKLAYSHNIIFKIMNPATGIADEVLGASVLKRYREDLHESKEMMVTASGVADEELGAFVLKRHSRM</sequence>
<organism evidence="1 2">
    <name type="scientific">Tanacetum coccineum</name>
    <dbReference type="NCBI Taxonomy" id="301880"/>
    <lineage>
        <taxon>Eukaryota</taxon>
        <taxon>Viridiplantae</taxon>
        <taxon>Streptophyta</taxon>
        <taxon>Embryophyta</taxon>
        <taxon>Tracheophyta</taxon>
        <taxon>Spermatophyta</taxon>
        <taxon>Magnoliopsida</taxon>
        <taxon>eudicotyledons</taxon>
        <taxon>Gunneridae</taxon>
        <taxon>Pentapetalae</taxon>
        <taxon>asterids</taxon>
        <taxon>campanulids</taxon>
        <taxon>Asterales</taxon>
        <taxon>Asteraceae</taxon>
        <taxon>Asteroideae</taxon>
        <taxon>Anthemideae</taxon>
        <taxon>Anthemidinae</taxon>
        <taxon>Tanacetum</taxon>
    </lineage>
</organism>
<reference evidence="1" key="2">
    <citation type="submission" date="2022-01" db="EMBL/GenBank/DDBJ databases">
        <authorList>
            <person name="Yamashiro T."/>
            <person name="Shiraishi A."/>
            <person name="Satake H."/>
            <person name="Nakayama K."/>
        </authorList>
    </citation>
    <scope>NUCLEOTIDE SEQUENCE</scope>
</reference>
<gene>
    <name evidence="1" type="ORF">Tco_1030414</name>
</gene>
<evidence type="ECO:0000313" key="1">
    <source>
        <dbReference type="EMBL" id="GJT71128.1"/>
    </source>
</evidence>
<protein>
    <submittedName>
        <fullName evidence="1">Uncharacterized protein</fullName>
    </submittedName>
</protein>
<accession>A0ABQ5G659</accession>
<proteinExistence type="predicted"/>
<comment type="caution">
    <text evidence="1">The sequence shown here is derived from an EMBL/GenBank/DDBJ whole genome shotgun (WGS) entry which is preliminary data.</text>
</comment>
<name>A0ABQ5G659_9ASTR</name>
<dbReference type="Proteomes" id="UP001151760">
    <property type="component" value="Unassembled WGS sequence"/>
</dbReference>
<keyword evidence="2" id="KW-1185">Reference proteome</keyword>